<dbReference type="PROSITE" id="PS51257">
    <property type="entry name" value="PROKAR_LIPOPROTEIN"/>
    <property type="match status" value="1"/>
</dbReference>
<dbReference type="EMBL" id="DXAW01000131">
    <property type="protein sequence ID" value="HIZ86380.1"/>
    <property type="molecule type" value="Genomic_DNA"/>
</dbReference>
<keyword evidence="2" id="KW-1133">Transmembrane helix</keyword>
<proteinExistence type="predicted"/>
<accession>A0A9D2GSE6</accession>
<keyword evidence="2" id="KW-0812">Transmembrane</keyword>
<feature type="transmembrane region" description="Helical" evidence="2">
    <location>
        <begin position="12"/>
        <end position="30"/>
    </location>
</feature>
<name>A0A9D2GSE6_9BACT</name>
<evidence type="ECO:0000313" key="3">
    <source>
        <dbReference type="EMBL" id="HIZ86380.1"/>
    </source>
</evidence>
<sequence length="248" mass="27754">MRPLIKVDRKDKAGVYLTVIFHLVLVIILLSCSIHTQLTKDTSFLIDFSAQEEEERNAEQARMRASVSEELDAELDALLRASRNNNAQTVRNVAVDASEHLRDDRYEHPEDIYKDARELQERLDRTREEVEKASEGPDDISISKNTKKASGNESYKGPSVISYSLDGRKAMSLPVPAYKCLGGGDVSVSIIVNRKGYVVDTRIIESVSSTDQCLRDYALRAAGRSRFTASGKAPERQAGEIVYRFIAQ</sequence>
<reference evidence="3" key="1">
    <citation type="journal article" date="2021" name="PeerJ">
        <title>Extensive microbial diversity within the chicken gut microbiome revealed by metagenomics and culture.</title>
        <authorList>
            <person name="Gilroy R."/>
            <person name="Ravi A."/>
            <person name="Getino M."/>
            <person name="Pursley I."/>
            <person name="Horton D.L."/>
            <person name="Alikhan N.F."/>
            <person name="Baker D."/>
            <person name="Gharbi K."/>
            <person name="Hall N."/>
            <person name="Watson M."/>
            <person name="Adriaenssens E.M."/>
            <person name="Foster-Nyarko E."/>
            <person name="Jarju S."/>
            <person name="Secka A."/>
            <person name="Antonio M."/>
            <person name="Oren A."/>
            <person name="Chaudhuri R.R."/>
            <person name="La Ragione R."/>
            <person name="Hildebrand F."/>
            <person name="Pallen M.J."/>
        </authorList>
    </citation>
    <scope>NUCLEOTIDE SEQUENCE</scope>
    <source>
        <strain evidence="3">Gambia16-554</strain>
    </source>
</reference>
<evidence type="ECO:0000256" key="2">
    <source>
        <dbReference type="SAM" id="Phobius"/>
    </source>
</evidence>
<feature type="compositionally biased region" description="Polar residues" evidence="1">
    <location>
        <begin position="142"/>
        <end position="153"/>
    </location>
</feature>
<comment type="caution">
    <text evidence="3">The sequence shown here is derived from an EMBL/GenBank/DDBJ whole genome shotgun (WGS) entry which is preliminary data.</text>
</comment>
<dbReference type="SUPFAM" id="SSF74653">
    <property type="entry name" value="TolA/TonB C-terminal domain"/>
    <property type="match status" value="1"/>
</dbReference>
<evidence type="ECO:0000313" key="4">
    <source>
        <dbReference type="Proteomes" id="UP000824115"/>
    </source>
</evidence>
<reference evidence="3" key="2">
    <citation type="submission" date="2021-04" db="EMBL/GenBank/DDBJ databases">
        <authorList>
            <person name="Gilroy R."/>
        </authorList>
    </citation>
    <scope>NUCLEOTIDE SEQUENCE</scope>
    <source>
        <strain evidence="3">Gambia16-554</strain>
    </source>
</reference>
<organism evidence="3 4">
    <name type="scientific">Candidatus Coprenecus stercoravium</name>
    <dbReference type="NCBI Taxonomy" id="2840735"/>
    <lineage>
        <taxon>Bacteria</taxon>
        <taxon>Pseudomonadati</taxon>
        <taxon>Bacteroidota</taxon>
        <taxon>Bacteroidia</taxon>
        <taxon>Bacteroidales</taxon>
        <taxon>Rikenellaceae</taxon>
        <taxon>Rikenellaceae incertae sedis</taxon>
        <taxon>Candidatus Coprenecus</taxon>
    </lineage>
</organism>
<gene>
    <name evidence="3" type="ORF">IAC04_07810</name>
</gene>
<feature type="compositionally biased region" description="Basic and acidic residues" evidence="1">
    <location>
        <begin position="124"/>
        <end position="135"/>
    </location>
</feature>
<keyword evidence="2" id="KW-0472">Membrane</keyword>
<dbReference type="AlphaFoldDB" id="A0A9D2GSE6"/>
<evidence type="ECO:0008006" key="5">
    <source>
        <dbReference type="Google" id="ProtNLM"/>
    </source>
</evidence>
<feature type="region of interest" description="Disordered" evidence="1">
    <location>
        <begin position="124"/>
        <end position="156"/>
    </location>
</feature>
<dbReference type="Proteomes" id="UP000824115">
    <property type="component" value="Unassembled WGS sequence"/>
</dbReference>
<protein>
    <recommendedName>
        <fullName evidence="5">TonB C-terminal domain-containing protein</fullName>
    </recommendedName>
</protein>
<evidence type="ECO:0000256" key="1">
    <source>
        <dbReference type="SAM" id="MobiDB-lite"/>
    </source>
</evidence>